<name>A0A0F9RXC5_9ZZZZ</name>
<feature type="domain" description="4Fe-4S ferredoxin-type" evidence="1">
    <location>
        <begin position="181"/>
        <end position="215"/>
    </location>
</feature>
<organism evidence="2">
    <name type="scientific">marine sediment metagenome</name>
    <dbReference type="NCBI Taxonomy" id="412755"/>
    <lineage>
        <taxon>unclassified sequences</taxon>
        <taxon>metagenomes</taxon>
        <taxon>ecological metagenomes</taxon>
    </lineage>
</organism>
<feature type="domain" description="4Fe-4S ferredoxin-type" evidence="1">
    <location>
        <begin position="84"/>
        <end position="113"/>
    </location>
</feature>
<feature type="domain" description="4Fe-4S ferredoxin-type" evidence="1">
    <location>
        <begin position="223"/>
        <end position="252"/>
    </location>
</feature>
<dbReference type="Gene3D" id="3.30.70.20">
    <property type="match status" value="1"/>
</dbReference>
<proteinExistence type="predicted"/>
<dbReference type="InterPro" id="IPR017900">
    <property type="entry name" value="4Fe4S_Fe_S_CS"/>
</dbReference>
<protein>
    <recommendedName>
        <fullName evidence="1">4Fe-4S ferredoxin-type domain-containing protein</fullName>
    </recommendedName>
</protein>
<dbReference type="PANTHER" id="PTHR43193:SF2">
    <property type="entry name" value="POLYFERREDOXIN PROTEIN FWDF"/>
    <property type="match status" value="1"/>
</dbReference>
<comment type="caution">
    <text evidence="2">The sequence shown here is derived from an EMBL/GenBank/DDBJ whole genome shotgun (WGS) entry which is preliminary data.</text>
</comment>
<dbReference type="Gene3D" id="3.30.70.3270">
    <property type="match status" value="1"/>
</dbReference>
<sequence>MKISQTKQNDEKLNNEEEIIKKNIEVDSDQLILKWKFQNVDKELTYDIKKCFGCSLCQIICPVDAIEFGPISDIAQGKLNENNPKILIDHEKCCYCMLCVVVCPNDAFHENIIPKEQIDLNDFPTIGKFFKIDLNKCIEDYENHVCELCLSVRERNNINDYYKIQKECPTECFYIDSPLEGEVIIKKNMLHKCDPQGCKACVNICPTESFFIPKSAEDVKKFGKIACNEENCFYCGACENSCPDDLIRVERKEIVINDPENPGKYPWIEGWVKNIKEIIKKKLIQGKEQVGIAFIEEKAKIFKEKIEEKIPQLSLEEKNKFNELNEKIQSLLKSPKIRYWIKDRKINKITKELKKILD</sequence>
<dbReference type="InterPro" id="IPR052977">
    <property type="entry name" value="Polyferredoxin-like_ET"/>
</dbReference>
<dbReference type="EMBL" id="LAZR01000922">
    <property type="protein sequence ID" value="KKN54587.1"/>
    <property type="molecule type" value="Genomic_DNA"/>
</dbReference>
<dbReference type="SUPFAM" id="SSF54862">
    <property type="entry name" value="4Fe-4S ferredoxins"/>
    <property type="match status" value="1"/>
</dbReference>
<dbReference type="PROSITE" id="PS00198">
    <property type="entry name" value="4FE4S_FER_1"/>
    <property type="match status" value="2"/>
</dbReference>
<dbReference type="Pfam" id="PF12838">
    <property type="entry name" value="Fer4_7"/>
    <property type="match status" value="2"/>
</dbReference>
<reference evidence="2" key="1">
    <citation type="journal article" date="2015" name="Nature">
        <title>Complex archaea that bridge the gap between prokaryotes and eukaryotes.</title>
        <authorList>
            <person name="Spang A."/>
            <person name="Saw J.H."/>
            <person name="Jorgensen S.L."/>
            <person name="Zaremba-Niedzwiedzka K."/>
            <person name="Martijn J."/>
            <person name="Lind A.E."/>
            <person name="van Eijk R."/>
            <person name="Schleper C."/>
            <person name="Guy L."/>
            <person name="Ettema T.J."/>
        </authorList>
    </citation>
    <scope>NUCLEOTIDE SEQUENCE</scope>
</reference>
<dbReference type="PROSITE" id="PS51379">
    <property type="entry name" value="4FE4S_FER_2"/>
    <property type="match status" value="4"/>
</dbReference>
<gene>
    <name evidence="2" type="ORF">LCGC14_0590860</name>
</gene>
<feature type="domain" description="4Fe-4S ferredoxin-type" evidence="1">
    <location>
        <begin position="42"/>
        <end position="71"/>
    </location>
</feature>
<evidence type="ECO:0000259" key="1">
    <source>
        <dbReference type="PROSITE" id="PS51379"/>
    </source>
</evidence>
<dbReference type="InterPro" id="IPR017896">
    <property type="entry name" value="4Fe4S_Fe-S-bd"/>
</dbReference>
<accession>A0A0F9RXC5</accession>
<dbReference type="AlphaFoldDB" id="A0A0F9RXC5"/>
<dbReference type="PANTHER" id="PTHR43193">
    <property type="match status" value="1"/>
</dbReference>
<evidence type="ECO:0000313" key="2">
    <source>
        <dbReference type="EMBL" id="KKN54587.1"/>
    </source>
</evidence>